<keyword evidence="7" id="KW-1185">Reference proteome</keyword>
<dbReference type="InterPro" id="IPR006879">
    <property type="entry name" value="YdjC-like"/>
</dbReference>
<proteinExistence type="predicted"/>
<name>A0ABV8SHX7_9BACL</name>
<evidence type="ECO:0000256" key="5">
    <source>
        <dbReference type="ARBA" id="ARBA00023277"/>
    </source>
</evidence>
<dbReference type="EMBL" id="JBHSED010000065">
    <property type="protein sequence ID" value="MFC4306492.1"/>
    <property type="molecule type" value="Genomic_DNA"/>
</dbReference>
<comment type="cofactor">
    <cofactor evidence="1">
        <name>Mg(2+)</name>
        <dbReference type="ChEBI" id="CHEBI:18420"/>
    </cofactor>
</comment>
<protein>
    <submittedName>
        <fullName evidence="6">Polysaccharide deacetylase family protein</fullName>
    </submittedName>
</protein>
<keyword evidence="4" id="KW-0460">Magnesium</keyword>
<reference evidence="7" key="1">
    <citation type="journal article" date="2019" name="Int. J. Syst. Evol. Microbiol.">
        <title>The Global Catalogue of Microorganisms (GCM) 10K type strain sequencing project: providing services to taxonomists for standard genome sequencing and annotation.</title>
        <authorList>
            <consortium name="The Broad Institute Genomics Platform"/>
            <consortium name="The Broad Institute Genome Sequencing Center for Infectious Disease"/>
            <person name="Wu L."/>
            <person name="Ma J."/>
        </authorList>
    </citation>
    <scope>NUCLEOTIDE SEQUENCE [LARGE SCALE GENOMIC DNA]</scope>
    <source>
        <strain evidence="7">CGMCC 4.1641</strain>
    </source>
</reference>
<keyword evidence="2" id="KW-0479">Metal-binding</keyword>
<dbReference type="Pfam" id="PF04794">
    <property type="entry name" value="YdjC"/>
    <property type="match status" value="1"/>
</dbReference>
<dbReference type="RefSeq" id="WP_204602538.1">
    <property type="nucleotide sequence ID" value="NZ_JBHSED010000065.1"/>
</dbReference>
<dbReference type="Proteomes" id="UP001595755">
    <property type="component" value="Unassembled WGS sequence"/>
</dbReference>
<keyword evidence="5" id="KW-0119">Carbohydrate metabolism</keyword>
<keyword evidence="3" id="KW-0378">Hydrolase</keyword>
<evidence type="ECO:0000313" key="6">
    <source>
        <dbReference type="EMBL" id="MFC4306492.1"/>
    </source>
</evidence>
<gene>
    <name evidence="6" type="ORF">ACFO1S_24020</name>
</gene>
<dbReference type="CDD" id="cd10802">
    <property type="entry name" value="YdjC_TTHB029_like"/>
    <property type="match status" value="1"/>
</dbReference>
<dbReference type="PANTHER" id="PTHR31609">
    <property type="entry name" value="YDJC DEACETYLASE FAMILY MEMBER"/>
    <property type="match status" value="1"/>
</dbReference>
<comment type="caution">
    <text evidence="6">The sequence shown here is derived from an EMBL/GenBank/DDBJ whole genome shotgun (WGS) entry which is preliminary data.</text>
</comment>
<evidence type="ECO:0000313" key="7">
    <source>
        <dbReference type="Proteomes" id="UP001595755"/>
    </source>
</evidence>
<sequence>MNTAQRLGYGKEQKLLIVNADDFGLCRSVNETVVELLKEGAIRSTTIMMCSAWSDDAIARFRISVPHAGIGIHWTLTSEWPAFKWGPVCRSRPTSTLTAAGGWFPETVAEIERTADPEEVRCELIAQTDAAIRSGLSPTHADNHMGSLYGFYTGKDLLPIVFDICAKYGLPFRLPRRLLPVGGRSIPSELLERAKLRVRQADDRGIVLPDYVLGPEYRMRDGDRYEAVKSEGIGLLRSLLPGVTEWIAHPARATAELRSFHGHPDKREMELAFWRDVDVRTVLAEESIELIGWRELQLLQASLSA</sequence>
<accession>A0ABV8SHX7</accession>
<evidence type="ECO:0000256" key="1">
    <source>
        <dbReference type="ARBA" id="ARBA00001946"/>
    </source>
</evidence>
<dbReference type="InterPro" id="IPR011330">
    <property type="entry name" value="Glyco_hydro/deAcase_b/a-brl"/>
</dbReference>
<evidence type="ECO:0000256" key="3">
    <source>
        <dbReference type="ARBA" id="ARBA00022801"/>
    </source>
</evidence>
<dbReference type="Gene3D" id="3.20.20.370">
    <property type="entry name" value="Glycoside hydrolase/deacetylase"/>
    <property type="match status" value="1"/>
</dbReference>
<dbReference type="SUPFAM" id="SSF88713">
    <property type="entry name" value="Glycoside hydrolase/deacetylase"/>
    <property type="match status" value="1"/>
</dbReference>
<dbReference type="PANTHER" id="PTHR31609:SF1">
    <property type="entry name" value="CARBOHYDRATE DEACETYLASE"/>
    <property type="match status" value="1"/>
</dbReference>
<evidence type="ECO:0000256" key="4">
    <source>
        <dbReference type="ARBA" id="ARBA00022842"/>
    </source>
</evidence>
<evidence type="ECO:0000256" key="2">
    <source>
        <dbReference type="ARBA" id="ARBA00022723"/>
    </source>
</evidence>
<organism evidence="6 7">
    <name type="scientific">Cohnella boryungensis</name>
    <dbReference type="NCBI Taxonomy" id="768479"/>
    <lineage>
        <taxon>Bacteria</taxon>
        <taxon>Bacillati</taxon>
        <taxon>Bacillota</taxon>
        <taxon>Bacilli</taxon>
        <taxon>Bacillales</taxon>
        <taxon>Paenibacillaceae</taxon>
        <taxon>Cohnella</taxon>
    </lineage>
</organism>